<dbReference type="Proteomes" id="UP001307889">
    <property type="component" value="Chromosome 7"/>
</dbReference>
<proteinExistence type="predicted"/>
<gene>
    <name evidence="2" type="ORF">NTJ_08929</name>
</gene>
<feature type="region of interest" description="Disordered" evidence="1">
    <location>
        <begin position="41"/>
        <end position="90"/>
    </location>
</feature>
<name>A0ABN7AZ02_9HEMI</name>
<sequence>MQGILRRSIEPPSPSSDSVAANARSRFRPPRIVGVSEECADLGPRLPRSGPGGFLRAHSPLGNTRAPLRTSPCHLLPHNPGTQSPHLPPVLNQLPVYSVETSDNSGTHISSLTRNK</sequence>
<feature type="region of interest" description="Disordered" evidence="1">
    <location>
        <begin position="1"/>
        <end position="27"/>
    </location>
</feature>
<accession>A0ABN7AZ02</accession>
<evidence type="ECO:0000313" key="2">
    <source>
        <dbReference type="EMBL" id="BES96121.1"/>
    </source>
</evidence>
<dbReference type="EMBL" id="AP028915">
    <property type="protein sequence ID" value="BES96121.1"/>
    <property type="molecule type" value="Genomic_DNA"/>
</dbReference>
<evidence type="ECO:0000256" key="1">
    <source>
        <dbReference type="SAM" id="MobiDB-lite"/>
    </source>
</evidence>
<reference evidence="2 3" key="1">
    <citation type="submission" date="2023-09" db="EMBL/GenBank/DDBJ databases">
        <title>Nesidiocoris tenuis whole genome shotgun sequence.</title>
        <authorList>
            <person name="Shibata T."/>
            <person name="Shimoda M."/>
            <person name="Kobayashi T."/>
            <person name="Uehara T."/>
        </authorList>
    </citation>
    <scope>NUCLEOTIDE SEQUENCE [LARGE SCALE GENOMIC DNA]</scope>
    <source>
        <strain evidence="2 3">Japan</strain>
    </source>
</reference>
<evidence type="ECO:0000313" key="3">
    <source>
        <dbReference type="Proteomes" id="UP001307889"/>
    </source>
</evidence>
<organism evidence="2 3">
    <name type="scientific">Nesidiocoris tenuis</name>
    <dbReference type="NCBI Taxonomy" id="355587"/>
    <lineage>
        <taxon>Eukaryota</taxon>
        <taxon>Metazoa</taxon>
        <taxon>Ecdysozoa</taxon>
        <taxon>Arthropoda</taxon>
        <taxon>Hexapoda</taxon>
        <taxon>Insecta</taxon>
        <taxon>Pterygota</taxon>
        <taxon>Neoptera</taxon>
        <taxon>Paraneoptera</taxon>
        <taxon>Hemiptera</taxon>
        <taxon>Heteroptera</taxon>
        <taxon>Panheteroptera</taxon>
        <taxon>Cimicomorpha</taxon>
        <taxon>Miridae</taxon>
        <taxon>Dicyphina</taxon>
        <taxon>Nesidiocoris</taxon>
    </lineage>
</organism>
<keyword evidence="3" id="KW-1185">Reference proteome</keyword>
<protein>
    <submittedName>
        <fullName evidence="2">Uncharacterized protein</fullName>
    </submittedName>
</protein>